<dbReference type="Proteomes" id="UP000054007">
    <property type="component" value="Unassembled WGS sequence"/>
</dbReference>
<dbReference type="PRINTS" id="PR01217">
    <property type="entry name" value="PRICHEXTENSN"/>
</dbReference>
<accession>A0A0D7BE11</accession>
<organism evidence="2 3">
    <name type="scientific">Cylindrobasidium torrendii FP15055 ss-10</name>
    <dbReference type="NCBI Taxonomy" id="1314674"/>
    <lineage>
        <taxon>Eukaryota</taxon>
        <taxon>Fungi</taxon>
        <taxon>Dikarya</taxon>
        <taxon>Basidiomycota</taxon>
        <taxon>Agaricomycotina</taxon>
        <taxon>Agaricomycetes</taxon>
        <taxon>Agaricomycetidae</taxon>
        <taxon>Agaricales</taxon>
        <taxon>Marasmiineae</taxon>
        <taxon>Physalacriaceae</taxon>
        <taxon>Cylindrobasidium</taxon>
    </lineage>
</organism>
<name>A0A0D7BE11_9AGAR</name>
<dbReference type="AlphaFoldDB" id="A0A0D7BE11"/>
<feature type="region of interest" description="Disordered" evidence="1">
    <location>
        <begin position="1"/>
        <end position="25"/>
    </location>
</feature>
<sequence>MTGVSEAVYTPSEPMYTPDESTCTPQVPTNIPETSYVPSTPTHSCTPPMPHTSHVAMYGPQEPTNFLPAPYTPQPTYFFCPTPYPPPVPIYIPPQPQPQPQPQSRVPPTPCYYQPTNPSCSAQPSGPYSSNDLLKPRQHISQSSAAARNARRITLLKRWALIVCAASGNNKHPAIQVVVGAAPPDASMRLISVALVRRTARAVCEEYVERGSRCAPTGLMRKIAYVLELHGMGM</sequence>
<feature type="compositionally biased region" description="Polar residues" evidence="1">
    <location>
        <begin position="114"/>
        <end position="132"/>
    </location>
</feature>
<protein>
    <submittedName>
        <fullName evidence="2">Uncharacterized protein</fullName>
    </submittedName>
</protein>
<evidence type="ECO:0000313" key="3">
    <source>
        <dbReference type="Proteomes" id="UP000054007"/>
    </source>
</evidence>
<evidence type="ECO:0000256" key="1">
    <source>
        <dbReference type="SAM" id="MobiDB-lite"/>
    </source>
</evidence>
<feature type="region of interest" description="Disordered" evidence="1">
    <location>
        <begin position="90"/>
        <end position="134"/>
    </location>
</feature>
<gene>
    <name evidence="2" type="ORF">CYLTODRAFT_279943</name>
</gene>
<feature type="compositionally biased region" description="Pro residues" evidence="1">
    <location>
        <begin position="90"/>
        <end position="110"/>
    </location>
</feature>
<proteinExistence type="predicted"/>
<reference evidence="2 3" key="1">
    <citation type="journal article" date="2015" name="Fungal Genet. Biol.">
        <title>Evolution of novel wood decay mechanisms in Agaricales revealed by the genome sequences of Fistulina hepatica and Cylindrobasidium torrendii.</title>
        <authorList>
            <person name="Floudas D."/>
            <person name="Held B.W."/>
            <person name="Riley R."/>
            <person name="Nagy L.G."/>
            <person name="Koehler G."/>
            <person name="Ransdell A.S."/>
            <person name="Younus H."/>
            <person name="Chow J."/>
            <person name="Chiniquy J."/>
            <person name="Lipzen A."/>
            <person name="Tritt A."/>
            <person name="Sun H."/>
            <person name="Haridas S."/>
            <person name="LaButti K."/>
            <person name="Ohm R.A."/>
            <person name="Kues U."/>
            <person name="Blanchette R.A."/>
            <person name="Grigoriev I.V."/>
            <person name="Minto R.E."/>
            <person name="Hibbett D.S."/>
        </authorList>
    </citation>
    <scope>NUCLEOTIDE SEQUENCE [LARGE SCALE GENOMIC DNA]</scope>
    <source>
        <strain evidence="2 3">FP15055 ss-10</strain>
    </source>
</reference>
<dbReference type="STRING" id="1314674.A0A0D7BE11"/>
<dbReference type="EMBL" id="KN880516">
    <property type="protein sequence ID" value="KIY67836.1"/>
    <property type="molecule type" value="Genomic_DNA"/>
</dbReference>
<keyword evidence="3" id="KW-1185">Reference proteome</keyword>
<evidence type="ECO:0000313" key="2">
    <source>
        <dbReference type="EMBL" id="KIY67836.1"/>
    </source>
</evidence>